<comment type="cofactor">
    <cofactor evidence="1 6">
        <name>pyridoxal 5'-phosphate</name>
        <dbReference type="ChEBI" id="CHEBI:597326"/>
    </cofactor>
</comment>
<dbReference type="NCBIfam" id="NF002748">
    <property type="entry name" value="PRK02769.1"/>
    <property type="match status" value="1"/>
</dbReference>
<dbReference type="AlphaFoldDB" id="A0A438ICI5"/>
<keyword evidence="4 6" id="KW-0663">Pyridoxal phosphate</keyword>
<dbReference type="InterPro" id="IPR051151">
    <property type="entry name" value="Group_II_Decarboxylase"/>
</dbReference>
<dbReference type="Gene3D" id="3.40.640.10">
    <property type="entry name" value="Type I PLP-dependent aspartate aminotransferase-like (Major domain)"/>
    <property type="match status" value="1"/>
</dbReference>
<dbReference type="InterPro" id="IPR015422">
    <property type="entry name" value="PyrdxlP-dep_Trfase_small"/>
</dbReference>
<reference evidence="7 8" key="1">
    <citation type="journal article" date="2018" name="PLoS Genet.">
        <title>Population sequencing reveals clonal diversity and ancestral inbreeding in the grapevine cultivar Chardonnay.</title>
        <authorList>
            <person name="Roach M.J."/>
            <person name="Johnson D.L."/>
            <person name="Bohlmann J."/>
            <person name="van Vuuren H.J."/>
            <person name="Jones S.J."/>
            <person name="Pretorius I.S."/>
            <person name="Schmidt S.A."/>
            <person name="Borneman A.R."/>
        </authorList>
    </citation>
    <scope>NUCLEOTIDE SEQUENCE [LARGE SCALE GENOMIC DNA]</scope>
    <source>
        <strain evidence="8">cv. Chardonnay</strain>
        <tissue evidence="7">Leaf</tissue>
    </source>
</reference>
<evidence type="ECO:0000256" key="2">
    <source>
        <dbReference type="ARBA" id="ARBA00009533"/>
    </source>
</evidence>
<sequence>MVGSALFEAMSGDLGGKVEILSEDFDPTAVVVEPVPPVVENGGEMGREEEEKRSKEIVLGRNVHTTCLAVTEPDANDEFTGDKEAYMASVLARYRKTLMERTKHHLGYPYNLDFDYGALSQLQHFSINNLGDPFIESNYGVHSRQFEVGVLDWFARLWEIEKDEYWGYITNCGTEGNLHGILVGREVLPDGILYASQETHYSVFKAARMYRMECVKVATSLSGEIDCADFKAKLLANKDKPAIINVNIGTTVKGAVDDLDLVIETLEECGFTHDRFYIHCDGALFGLMMPFVKRVSTKGNFQETHRKCECLWPQVCGLSNALWRSDKRMEHINALSRNVEYLASRDATIMGSRNGHAPIFLWYTLNRKGYKGFQKEVQKCLRNAHYLKDRLRDAGISAMLNELSSTVVFERPVDDEFVRRWQLACQGNIAHVVVMPNVTIEKLDYFLDELIEKRNTWFLDKKVQPPCVAADIGSENCLCDLHK</sequence>
<organism evidence="7 8">
    <name type="scientific">Vitis vinifera</name>
    <name type="common">Grape</name>
    <dbReference type="NCBI Taxonomy" id="29760"/>
    <lineage>
        <taxon>Eukaryota</taxon>
        <taxon>Viridiplantae</taxon>
        <taxon>Streptophyta</taxon>
        <taxon>Embryophyta</taxon>
        <taxon>Tracheophyta</taxon>
        <taxon>Spermatophyta</taxon>
        <taxon>Magnoliopsida</taxon>
        <taxon>eudicotyledons</taxon>
        <taxon>Gunneridae</taxon>
        <taxon>Pentapetalae</taxon>
        <taxon>rosids</taxon>
        <taxon>Vitales</taxon>
        <taxon>Vitaceae</taxon>
        <taxon>Viteae</taxon>
        <taxon>Vitis</taxon>
    </lineage>
</organism>
<dbReference type="SUPFAM" id="SSF53383">
    <property type="entry name" value="PLP-dependent transferases"/>
    <property type="match status" value="1"/>
</dbReference>
<keyword evidence="5 6" id="KW-0456">Lyase</keyword>
<dbReference type="InterPro" id="IPR015424">
    <property type="entry name" value="PyrdxlP-dep_Trfase"/>
</dbReference>
<keyword evidence="3" id="KW-0210">Decarboxylase</keyword>
<evidence type="ECO:0000313" key="7">
    <source>
        <dbReference type="EMBL" id="RVW94436.1"/>
    </source>
</evidence>
<comment type="similarity">
    <text evidence="2 6">Belongs to the group II decarboxylase family.</text>
</comment>
<dbReference type="PANTHER" id="PTHR46101">
    <property type="match status" value="1"/>
</dbReference>
<dbReference type="GO" id="GO:0030170">
    <property type="term" value="F:pyridoxal phosphate binding"/>
    <property type="evidence" value="ECO:0007669"/>
    <property type="project" value="InterPro"/>
</dbReference>
<evidence type="ECO:0000256" key="6">
    <source>
        <dbReference type="RuleBase" id="RU000382"/>
    </source>
</evidence>
<dbReference type="Pfam" id="PF00282">
    <property type="entry name" value="Pyridoxal_deC"/>
    <property type="match status" value="1"/>
</dbReference>
<name>A0A438ICI5_VITVI</name>
<dbReference type="GO" id="GO:0016831">
    <property type="term" value="F:carboxy-lyase activity"/>
    <property type="evidence" value="ECO:0007669"/>
    <property type="project" value="UniProtKB-KW"/>
</dbReference>
<dbReference type="Gene3D" id="3.90.1150.10">
    <property type="entry name" value="Aspartate Aminotransferase, domain 1"/>
    <property type="match status" value="1"/>
</dbReference>
<comment type="caution">
    <text evidence="7">The sequence shown here is derived from an EMBL/GenBank/DDBJ whole genome shotgun (WGS) entry which is preliminary data.</text>
</comment>
<dbReference type="EMBL" id="QGNW01000121">
    <property type="protein sequence ID" value="RVW94436.1"/>
    <property type="molecule type" value="Genomic_DNA"/>
</dbReference>
<dbReference type="InterPro" id="IPR002129">
    <property type="entry name" value="PyrdxlP-dep_de-COase"/>
</dbReference>
<dbReference type="PANTHER" id="PTHR46101:SF2">
    <property type="entry name" value="SERINE DECARBOXYLASE"/>
    <property type="match status" value="1"/>
</dbReference>
<gene>
    <name evidence="7" type="primary">SDC_1</name>
    <name evidence="7" type="ORF">CK203_035702</name>
</gene>
<protein>
    <submittedName>
        <fullName evidence="7">Serine decarboxylase</fullName>
    </submittedName>
</protein>
<dbReference type="Proteomes" id="UP000288805">
    <property type="component" value="Unassembled WGS sequence"/>
</dbReference>
<evidence type="ECO:0000313" key="8">
    <source>
        <dbReference type="Proteomes" id="UP000288805"/>
    </source>
</evidence>
<evidence type="ECO:0000256" key="3">
    <source>
        <dbReference type="ARBA" id="ARBA00022793"/>
    </source>
</evidence>
<dbReference type="InterPro" id="IPR015421">
    <property type="entry name" value="PyrdxlP-dep_Trfase_major"/>
</dbReference>
<dbReference type="GO" id="GO:0019752">
    <property type="term" value="P:carboxylic acid metabolic process"/>
    <property type="evidence" value="ECO:0007669"/>
    <property type="project" value="InterPro"/>
</dbReference>
<evidence type="ECO:0000256" key="1">
    <source>
        <dbReference type="ARBA" id="ARBA00001933"/>
    </source>
</evidence>
<accession>A0A438ICI5</accession>
<evidence type="ECO:0000256" key="5">
    <source>
        <dbReference type="ARBA" id="ARBA00023239"/>
    </source>
</evidence>
<proteinExistence type="inferred from homology"/>
<evidence type="ECO:0000256" key="4">
    <source>
        <dbReference type="ARBA" id="ARBA00022898"/>
    </source>
</evidence>